<dbReference type="KEGG" id="nvi:116416817"/>
<dbReference type="EnsemblMetazoa" id="XM_031926780">
    <property type="protein sequence ID" value="XP_031782640"/>
    <property type="gene ID" value="LOC116416817"/>
</dbReference>
<feature type="transmembrane region" description="Helical" evidence="1">
    <location>
        <begin position="7"/>
        <end position="27"/>
    </location>
</feature>
<accession>A0A7M7QAR6</accession>
<dbReference type="InParanoid" id="A0A7M7QAR6"/>
<dbReference type="RefSeq" id="XP_031782640.1">
    <property type="nucleotide sequence ID" value="XM_031926780.2"/>
</dbReference>
<evidence type="ECO:0000256" key="1">
    <source>
        <dbReference type="SAM" id="Phobius"/>
    </source>
</evidence>
<protein>
    <submittedName>
        <fullName evidence="2">Uncharacterized protein</fullName>
    </submittedName>
</protein>
<sequence>MSDYGGICNLFLGISIINALEIIYFLLRLICCRSRGTVIDRAEEDSVSVTTAVQDADVPAVPIRQTKTAESRVEPAKRLNTVKVEQTVDRGDAALLAGVR</sequence>
<dbReference type="GeneID" id="116416817"/>
<reference evidence="2" key="1">
    <citation type="submission" date="2021-01" db="UniProtKB">
        <authorList>
            <consortium name="EnsemblMetazoa"/>
        </authorList>
    </citation>
    <scope>IDENTIFICATION</scope>
</reference>
<name>A0A7M7QAR6_NASVI</name>
<evidence type="ECO:0000313" key="2">
    <source>
        <dbReference type="EnsemblMetazoa" id="XP_031782640"/>
    </source>
</evidence>
<organism evidence="2 3">
    <name type="scientific">Nasonia vitripennis</name>
    <name type="common">Parasitic wasp</name>
    <dbReference type="NCBI Taxonomy" id="7425"/>
    <lineage>
        <taxon>Eukaryota</taxon>
        <taxon>Metazoa</taxon>
        <taxon>Ecdysozoa</taxon>
        <taxon>Arthropoda</taxon>
        <taxon>Hexapoda</taxon>
        <taxon>Insecta</taxon>
        <taxon>Pterygota</taxon>
        <taxon>Neoptera</taxon>
        <taxon>Endopterygota</taxon>
        <taxon>Hymenoptera</taxon>
        <taxon>Apocrita</taxon>
        <taxon>Proctotrupomorpha</taxon>
        <taxon>Chalcidoidea</taxon>
        <taxon>Pteromalidae</taxon>
        <taxon>Pteromalinae</taxon>
        <taxon>Nasonia</taxon>
    </lineage>
</organism>
<dbReference type="Gene3D" id="1.10.287.770">
    <property type="entry name" value="YojJ-like"/>
    <property type="match status" value="1"/>
</dbReference>
<dbReference type="Proteomes" id="UP000002358">
    <property type="component" value="Chromosome 3"/>
</dbReference>
<keyword evidence="3" id="KW-1185">Reference proteome</keyword>
<proteinExistence type="predicted"/>
<evidence type="ECO:0000313" key="3">
    <source>
        <dbReference type="Proteomes" id="UP000002358"/>
    </source>
</evidence>
<dbReference type="AlphaFoldDB" id="A0A7M7QAR6"/>
<keyword evidence="1" id="KW-0472">Membrane</keyword>
<keyword evidence="1" id="KW-1133">Transmembrane helix</keyword>
<keyword evidence="1" id="KW-0812">Transmembrane</keyword>